<evidence type="ECO:0000256" key="2">
    <source>
        <dbReference type="ARBA" id="ARBA00022723"/>
    </source>
</evidence>
<keyword evidence="2" id="KW-0479">Metal-binding</keyword>
<dbReference type="FunFam" id="3.90.850.10:FF:000002">
    <property type="entry name" value="2-hydroxyhepta-2,4-diene-1,7-dioate isomerase"/>
    <property type="match status" value="1"/>
</dbReference>
<dbReference type="InterPro" id="IPR036663">
    <property type="entry name" value="Fumarylacetoacetase_C_sf"/>
</dbReference>
<dbReference type="GO" id="GO:0006107">
    <property type="term" value="P:oxaloacetate metabolic process"/>
    <property type="evidence" value="ECO:0007669"/>
    <property type="project" value="UniProtKB-ARBA"/>
</dbReference>
<sequence>MCIGLNYKNHAKEAKMATPNLPVLFYKNLSAAQNPGDPIVVPKICQSPPEVDYECELAIVIGKTTKNVSVKDALQYVAGYTCANDVSARRWQTERVGTQWNYGKSFDTFCPLGPVIASPEAIPDPNSLKISTVLNGQTLQSSNTNDMIFDVPTIIQFLSQSTTLLPGTVILTGTPEGVGFARRPPIYLKQGDSVTIEIENIGKLTNPVIEE</sequence>
<comment type="similarity">
    <text evidence="1">Belongs to the FAH family.</text>
</comment>
<dbReference type="InterPro" id="IPR011234">
    <property type="entry name" value="Fumarylacetoacetase-like_C"/>
</dbReference>
<evidence type="ECO:0000313" key="4">
    <source>
        <dbReference type="EMBL" id="NDV36391.1"/>
    </source>
</evidence>
<dbReference type="PANTHER" id="PTHR11820">
    <property type="entry name" value="ACYLPYRUVASE"/>
    <property type="match status" value="1"/>
</dbReference>
<dbReference type="Pfam" id="PF01557">
    <property type="entry name" value="FAA_hydrolase"/>
    <property type="match status" value="1"/>
</dbReference>
<organism evidence="4">
    <name type="scientific">Arcella intermedia</name>
    <dbReference type="NCBI Taxonomy" id="1963864"/>
    <lineage>
        <taxon>Eukaryota</taxon>
        <taxon>Amoebozoa</taxon>
        <taxon>Tubulinea</taxon>
        <taxon>Elardia</taxon>
        <taxon>Arcellinida</taxon>
        <taxon>Sphaerothecina</taxon>
        <taxon>Arcellidae</taxon>
        <taxon>Arcella</taxon>
    </lineage>
</organism>
<dbReference type="EMBL" id="GIBP01007422">
    <property type="protein sequence ID" value="NDV36391.1"/>
    <property type="molecule type" value="Transcribed_RNA"/>
</dbReference>
<feature type="domain" description="Fumarylacetoacetase-like C-terminal" evidence="3">
    <location>
        <begin position="1"/>
        <end position="208"/>
    </location>
</feature>
<name>A0A6B2LHV4_9EUKA</name>
<evidence type="ECO:0000256" key="1">
    <source>
        <dbReference type="ARBA" id="ARBA00010211"/>
    </source>
</evidence>
<reference evidence="4" key="1">
    <citation type="journal article" date="2020" name="J. Eukaryot. Microbiol.">
        <title>De novo Sequencing, Assembly and Annotation of the Transcriptome for the Free-Living Testate Amoeba Arcella intermedia.</title>
        <authorList>
            <person name="Ribeiro G.M."/>
            <person name="Porfirio-Sousa A.L."/>
            <person name="Maurer-Alcala X.X."/>
            <person name="Katz L.A."/>
            <person name="Lahr D.J.G."/>
        </authorList>
    </citation>
    <scope>NUCLEOTIDE SEQUENCE</scope>
</reference>
<dbReference type="GO" id="GO:0018773">
    <property type="term" value="F:acetylpyruvate hydrolase activity"/>
    <property type="evidence" value="ECO:0007669"/>
    <property type="project" value="TreeGrafter"/>
</dbReference>
<evidence type="ECO:0000259" key="3">
    <source>
        <dbReference type="Pfam" id="PF01557"/>
    </source>
</evidence>
<dbReference type="AlphaFoldDB" id="A0A6B2LHV4"/>
<dbReference type="GO" id="GO:0046872">
    <property type="term" value="F:metal ion binding"/>
    <property type="evidence" value="ECO:0007669"/>
    <property type="project" value="UniProtKB-KW"/>
</dbReference>
<dbReference type="SUPFAM" id="SSF56529">
    <property type="entry name" value="FAH"/>
    <property type="match status" value="1"/>
</dbReference>
<proteinExistence type="inferred from homology"/>
<dbReference type="GO" id="GO:0050163">
    <property type="term" value="F:oxaloacetate tautomerase activity"/>
    <property type="evidence" value="ECO:0007669"/>
    <property type="project" value="UniProtKB-ARBA"/>
</dbReference>
<accession>A0A6B2LHV4</accession>
<dbReference type="PANTHER" id="PTHR11820:SF7">
    <property type="entry name" value="ACYLPYRUVASE FAHD1, MITOCHONDRIAL"/>
    <property type="match status" value="1"/>
</dbReference>
<dbReference type="Gene3D" id="3.90.850.10">
    <property type="entry name" value="Fumarylacetoacetase-like, C-terminal domain"/>
    <property type="match status" value="1"/>
</dbReference>
<protein>
    <recommendedName>
        <fullName evidence="3">Fumarylacetoacetase-like C-terminal domain-containing protein</fullName>
    </recommendedName>
</protein>